<dbReference type="Pfam" id="PF03124">
    <property type="entry name" value="EXS"/>
    <property type="match status" value="1"/>
</dbReference>
<gene>
    <name evidence="7" type="primary">ERD1_4</name>
    <name evidence="7" type="ORF">K7432_014134</name>
</gene>
<feature type="transmembrane region" description="Helical" evidence="5">
    <location>
        <begin position="53"/>
        <end position="76"/>
    </location>
</feature>
<evidence type="ECO:0000256" key="4">
    <source>
        <dbReference type="ARBA" id="ARBA00023136"/>
    </source>
</evidence>
<keyword evidence="8" id="KW-1185">Reference proteome</keyword>
<accession>A0ABR2VPW5</accession>
<sequence>MADTLIPIEYRALLLINLGIWCWGLNVQLLNKAGVDVQVLFGLERNDRKAHRVFYNIAFVFTLITLCFLLLFWFVVNHNYQGVAVTGLCYIVLTFLTLCPFDFLHKKTRHIFLSSLIRIVFSPIRSEPTFEDVILADILTSFAKVTVGIVYAFCAFFDSFKSDYNTEYIYRSFELSFLGPFITSLPFLFRFRQCISEYLTTKGTGYKS</sequence>
<evidence type="ECO:0000256" key="2">
    <source>
        <dbReference type="ARBA" id="ARBA00022692"/>
    </source>
</evidence>
<keyword evidence="2 5" id="KW-0812">Transmembrane</keyword>
<dbReference type="PANTHER" id="PTHR10783:SF46">
    <property type="entry name" value="PROTEIN ERD1 HOMOLOG 2"/>
    <property type="match status" value="1"/>
</dbReference>
<evidence type="ECO:0000256" key="5">
    <source>
        <dbReference type="SAM" id="Phobius"/>
    </source>
</evidence>
<evidence type="ECO:0000259" key="6">
    <source>
        <dbReference type="Pfam" id="PF03124"/>
    </source>
</evidence>
<reference evidence="7 8" key="1">
    <citation type="submission" date="2023-04" db="EMBL/GenBank/DDBJ databases">
        <title>Genome of Basidiobolus ranarum AG-B5.</title>
        <authorList>
            <person name="Stajich J.E."/>
            <person name="Carter-House D."/>
            <person name="Gryganskyi A."/>
        </authorList>
    </citation>
    <scope>NUCLEOTIDE SEQUENCE [LARGE SCALE GENOMIC DNA]</scope>
    <source>
        <strain evidence="7 8">AG-B5</strain>
    </source>
</reference>
<evidence type="ECO:0000313" key="7">
    <source>
        <dbReference type="EMBL" id="KAK9692936.1"/>
    </source>
</evidence>
<comment type="subcellular location">
    <subcellularLocation>
        <location evidence="1">Membrane</location>
        <topology evidence="1">Multi-pass membrane protein</topology>
    </subcellularLocation>
</comment>
<dbReference type="InterPro" id="IPR004342">
    <property type="entry name" value="EXS_C"/>
</dbReference>
<protein>
    <submittedName>
        <fullName evidence="7">Protein-ER retention protein</fullName>
    </submittedName>
</protein>
<dbReference type="EMBL" id="JASJQH010008403">
    <property type="protein sequence ID" value="KAK9692936.1"/>
    <property type="molecule type" value="Genomic_DNA"/>
</dbReference>
<keyword evidence="3 5" id="KW-1133">Transmembrane helix</keyword>
<keyword evidence="4 5" id="KW-0472">Membrane</keyword>
<feature type="transmembrane region" description="Helical" evidence="5">
    <location>
        <begin position="168"/>
        <end position="189"/>
    </location>
</feature>
<evidence type="ECO:0000256" key="1">
    <source>
        <dbReference type="ARBA" id="ARBA00004141"/>
    </source>
</evidence>
<evidence type="ECO:0000256" key="3">
    <source>
        <dbReference type="ARBA" id="ARBA00022989"/>
    </source>
</evidence>
<feature type="domain" description="EXS" evidence="6">
    <location>
        <begin position="9"/>
        <end position="203"/>
    </location>
</feature>
<feature type="transmembrane region" description="Helical" evidence="5">
    <location>
        <begin position="82"/>
        <end position="104"/>
    </location>
</feature>
<proteinExistence type="predicted"/>
<organism evidence="7 8">
    <name type="scientific">Basidiobolus ranarum</name>
    <dbReference type="NCBI Taxonomy" id="34480"/>
    <lineage>
        <taxon>Eukaryota</taxon>
        <taxon>Fungi</taxon>
        <taxon>Fungi incertae sedis</taxon>
        <taxon>Zoopagomycota</taxon>
        <taxon>Entomophthoromycotina</taxon>
        <taxon>Basidiobolomycetes</taxon>
        <taxon>Basidiobolales</taxon>
        <taxon>Basidiobolaceae</taxon>
        <taxon>Basidiobolus</taxon>
    </lineage>
</organism>
<dbReference type="Proteomes" id="UP001479436">
    <property type="component" value="Unassembled WGS sequence"/>
</dbReference>
<dbReference type="PANTHER" id="PTHR10783">
    <property type="entry name" value="XENOTROPIC AND POLYTROPIC RETROVIRUS RECEPTOR 1-RELATED"/>
    <property type="match status" value="1"/>
</dbReference>
<evidence type="ECO:0000313" key="8">
    <source>
        <dbReference type="Proteomes" id="UP001479436"/>
    </source>
</evidence>
<name>A0ABR2VPW5_9FUNG</name>
<comment type="caution">
    <text evidence="7">The sequence shown here is derived from an EMBL/GenBank/DDBJ whole genome shotgun (WGS) entry which is preliminary data.</text>
</comment>
<feature type="transmembrane region" description="Helical" evidence="5">
    <location>
        <begin position="133"/>
        <end position="156"/>
    </location>
</feature>